<dbReference type="Proteomes" id="UP000650616">
    <property type="component" value="Unassembled WGS sequence"/>
</dbReference>
<accession>A0AAW3ZSM9</accession>
<dbReference type="RefSeq" id="WP_169971880.1">
    <property type="nucleotide sequence ID" value="NZ_CP012545.1"/>
</dbReference>
<dbReference type="EMBL" id="LIWG01000001">
    <property type="protein sequence ID" value="MBE3607208.1"/>
    <property type="molecule type" value="Genomic_DNA"/>
</dbReference>
<dbReference type="AlphaFoldDB" id="A0AAW3ZSM9"/>
<reference evidence="1 2" key="1">
    <citation type="submission" date="2015-08" db="EMBL/GenBank/DDBJ databases">
        <title>Comparative genomics of the Campylobacter concisus group.</title>
        <authorList>
            <person name="Yee E."/>
            <person name="Chapman M.H."/>
            <person name="Huynh S."/>
            <person name="Bono J.L."/>
            <person name="On S.L."/>
            <person name="St Leger J."/>
            <person name="Foster G."/>
            <person name="Parker C.T."/>
            <person name="Miller W.G."/>
        </authorList>
    </citation>
    <scope>NUCLEOTIDE SEQUENCE [LARGE SCALE GENOMIC DNA]</scope>
    <source>
        <strain evidence="1 2">RM9337</strain>
    </source>
</reference>
<comment type="caution">
    <text evidence="1">The sequence shown here is derived from an EMBL/GenBank/DDBJ whole genome shotgun (WGS) entry which is preliminary data.</text>
</comment>
<organism evidence="1 2">
    <name type="scientific">Campylobacter californiensis</name>
    <dbReference type="NCBI Taxonomy" id="1032243"/>
    <lineage>
        <taxon>Bacteria</taxon>
        <taxon>Pseudomonadati</taxon>
        <taxon>Campylobacterota</taxon>
        <taxon>Epsilonproteobacteria</taxon>
        <taxon>Campylobacterales</taxon>
        <taxon>Campylobacteraceae</taxon>
        <taxon>Campylobacter</taxon>
    </lineage>
</organism>
<protein>
    <recommendedName>
        <fullName evidence="3">YopX family protein</fullName>
    </recommendedName>
</protein>
<name>A0AAW3ZSM9_9BACT</name>
<evidence type="ECO:0000313" key="2">
    <source>
        <dbReference type="Proteomes" id="UP000650616"/>
    </source>
</evidence>
<evidence type="ECO:0008006" key="3">
    <source>
        <dbReference type="Google" id="ProtNLM"/>
    </source>
</evidence>
<proteinExistence type="predicted"/>
<sequence length="122" mass="14527">MASKYEYLKIPDSNGEFLICIKRHKFDEELDGTSIHYFMPSFTLDYNQDKIIRKDCFIEHAHVLGYKTDGFVLSNEYEFKQYCKKKFNEFRGELSINPFAQANGKQEPIYTDDEICSLNFHW</sequence>
<evidence type="ECO:0000313" key="1">
    <source>
        <dbReference type="EMBL" id="MBE3607208.1"/>
    </source>
</evidence>
<gene>
    <name evidence="1" type="ORF">CCAL9337_00460</name>
</gene>
<keyword evidence="2" id="KW-1185">Reference proteome</keyword>